<keyword evidence="2" id="KW-1185">Reference proteome</keyword>
<gene>
    <name evidence="1" type="ORF">OG863_39260</name>
</gene>
<evidence type="ECO:0000313" key="1">
    <source>
        <dbReference type="EMBL" id="WSB73503.1"/>
    </source>
</evidence>
<dbReference type="EMBL" id="CP109106">
    <property type="protein sequence ID" value="WSB73503.1"/>
    <property type="molecule type" value="Genomic_DNA"/>
</dbReference>
<sequence length="55" mass="5800">MNDIIEFLNNEGRLAEVAIEQAEGTVLMEQGFPVLATPCPATFGYAVGGSHLYGG</sequence>
<protein>
    <submittedName>
        <fullName evidence="1">Uncharacterized protein</fullName>
    </submittedName>
</protein>
<proteinExistence type="predicted"/>
<dbReference type="Proteomes" id="UP001344251">
    <property type="component" value="Chromosome"/>
</dbReference>
<organism evidence="1 2">
    <name type="scientific">Streptomyces decoyicus</name>
    <dbReference type="NCBI Taxonomy" id="249567"/>
    <lineage>
        <taxon>Bacteria</taxon>
        <taxon>Bacillati</taxon>
        <taxon>Actinomycetota</taxon>
        <taxon>Actinomycetes</taxon>
        <taxon>Kitasatosporales</taxon>
        <taxon>Streptomycetaceae</taxon>
        <taxon>Streptomyces</taxon>
    </lineage>
</organism>
<reference evidence="1 2" key="1">
    <citation type="submission" date="2022-10" db="EMBL/GenBank/DDBJ databases">
        <title>The complete genomes of actinobacterial strains from the NBC collection.</title>
        <authorList>
            <person name="Joergensen T.S."/>
            <person name="Alvarez Arevalo M."/>
            <person name="Sterndorff E.B."/>
            <person name="Faurdal D."/>
            <person name="Vuksanovic O."/>
            <person name="Mourched A.-S."/>
            <person name="Charusanti P."/>
            <person name="Shaw S."/>
            <person name="Blin K."/>
            <person name="Weber T."/>
        </authorList>
    </citation>
    <scope>NUCLEOTIDE SEQUENCE [LARGE SCALE GENOMIC DNA]</scope>
    <source>
        <strain evidence="1 2">NBC 01774</strain>
    </source>
</reference>
<evidence type="ECO:0000313" key="2">
    <source>
        <dbReference type="Proteomes" id="UP001344251"/>
    </source>
</evidence>
<accession>A0ABZ1FU70</accession>
<name>A0ABZ1FU70_9ACTN</name>
<dbReference type="RefSeq" id="WP_326623107.1">
    <property type="nucleotide sequence ID" value="NZ_CP109106.1"/>
</dbReference>